<gene>
    <name evidence="1" type="ORF">GCM10011517_27260</name>
</gene>
<organism evidence="1 2">
    <name type="scientific">Actibacterium pelagium</name>
    <dbReference type="NCBI Taxonomy" id="2029103"/>
    <lineage>
        <taxon>Bacteria</taxon>
        <taxon>Pseudomonadati</taxon>
        <taxon>Pseudomonadota</taxon>
        <taxon>Alphaproteobacteria</taxon>
        <taxon>Rhodobacterales</taxon>
        <taxon>Roseobacteraceae</taxon>
        <taxon>Actibacterium</taxon>
    </lineage>
</organism>
<protein>
    <recommendedName>
        <fullName evidence="3">Helix-turn-helix domain-containing protein</fullName>
    </recommendedName>
</protein>
<sequence>MAKRISSQRIKKDRLYTYETAAASLKVTPATVRSWRKVGLQVMSERKPHYILGEALIEFLARRSIRKSIKMASDQMYCLSCRMPRRPLGAMLDYVPNGDAKGRLVGLCEACERPIQRFSSKADLVGLSEVFEIATKVDSQA</sequence>
<reference evidence="1" key="1">
    <citation type="journal article" date="2014" name="Int. J. Syst. Evol. Microbiol.">
        <title>Complete genome sequence of Corynebacterium casei LMG S-19264T (=DSM 44701T), isolated from a smear-ripened cheese.</title>
        <authorList>
            <consortium name="US DOE Joint Genome Institute (JGI-PGF)"/>
            <person name="Walter F."/>
            <person name="Albersmeier A."/>
            <person name="Kalinowski J."/>
            <person name="Ruckert C."/>
        </authorList>
    </citation>
    <scope>NUCLEOTIDE SEQUENCE</scope>
    <source>
        <strain evidence="1">CGMCC 1.16012</strain>
    </source>
</reference>
<name>A0A917EKS3_9RHOB</name>
<dbReference type="Proteomes" id="UP000606730">
    <property type="component" value="Unassembled WGS sequence"/>
</dbReference>
<dbReference type="OrthoDB" id="8546410at2"/>
<dbReference type="AlphaFoldDB" id="A0A917EKS3"/>
<evidence type="ECO:0000313" key="1">
    <source>
        <dbReference type="EMBL" id="GGE58004.1"/>
    </source>
</evidence>
<evidence type="ECO:0008006" key="3">
    <source>
        <dbReference type="Google" id="ProtNLM"/>
    </source>
</evidence>
<accession>A0A917EKS3</accession>
<dbReference type="EMBL" id="BMKN01000002">
    <property type="protein sequence ID" value="GGE58004.1"/>
    <property type="molecule type" value="Genomic_DNA"/>
</dbReference>
<keyword evidence="2" id="KW-1185">Reference proteome</keyword>
<reference evidence="1" key="2">
    <citation type="submission" date="2020-09" db="EMBL/GenBank/DDBJ databases">
        <authorList>
            <person name="Sun Q."/>
            <person name="Zhou Y."/>
        </authorList>
    </citation>
    <scope>NUCLEOTIDE SEQUENCE</scope>
    <source>
        <strain evidence="1">CGMCC 1.16012</strain>
    </source>
</reference>
<comment type="caution">
    <text evidence="1">The sequence shown here is derived from an EMBL/GenBank/DDBJ whole genome shotgun (WGS) entry which is preliminary data.</text>
</comment>
<evidence type="ECO:0000313" key="2">
    <source>
        <dbReference type="Proteomes" id="UP000606730"/>
    </source>
</evidence>
<dbReference type="RefSeq" id="WP_095594599.1">
    <property type="nucleotide sequence ID" value="NZ_BMKN01000002.1"/>
</dbReference>
<proteinExistence type="predicted"/>